<name>A0ACB9MJ65_BAUVA</name>
<evidence type="ECO:0000313" key="2">
    <source>
        <dbReference type="Proteomes" id="UP000828941"/>
    </source>
</evidence>
<protein>
    <submittedName>
        <fullName evidence="1">Uncharacterized protein</fullName>
    </submittedName>
</protein>
<reference evidence="1 2" key="1">
    <citation type="journal article" date="2022" name="DNA Res.">
        <title>Chromosomal-level genome assembly of the orchid tree Bauhinia variegata (Leguminosae; Cercidoideae) supports the allotetraploid origin hypothesis of Bauhinia.</title>
        <authorList>
            <person name="Zhong Y."/>
            <person name="Chen Y."/>
            <person name="Zheng D."/>
            <person name="Pang J."/>
            <person name="Liu Y."/>
            <person name="Luo S."/>
            <person name="Meng S."/>
            <person name="Qian L."/>
            <person name="Wei D."/>
            <person name="Dai S."/>
            <person name="Zhou R."/>
        </authorList>
    </citation>
    <scope>NUCLEOTIDE SEQUENCE [LARGE SCALE GENOMIC DNA]</scope>
    <source>
        <strain evidence="1">BV-YZ2020</strain>
    </source>
</reference>
<dbReference type="EMBL" id="CM039434">
    <property type="protein sequence ID" value="KAI4324038.1"/>
    <property type="molecule type" value="Genomic_DNA"/>
</dbReference>
<dbReference type="Proteomes" id="UP000828941">
    <property type="component" value="Chromosome 9"/>
</dbReference>
<accession>A0ACB9MJ65</accession>
<evidence type="ECO:0000313" key="1">
    <source>
        <dbReference type="EMBL" id="KAI4324038.1"/>
    </source>
</evidence>
<keyword evidence="2" id="KW-1185">Reference proteome</keyword>
<organism evidence="1 2">
    <name type="scientific">Bauhinia variegata</name>
    <name type="common">Purple orchid tree</name>
    <name type="synonym">Phanera variegata</name>
    <dbReference type="NCBI Taxonomy" id="167791"/>
    <lineage>
        <taxon>Eukaryota</taxon>
        <taxon>Viridiplantae</taxon>
        <taxon>Streptophyta</taxon>
        <taxon>Embryophyta</taxon>
        <taxon>Tracheophyta</taxon>
        <taxon>Spermatophyta</taxon>
        <taxon>Magnoliopsida</taxon>
        <taxon>eudicotyledons</taxon>
        <taxon>Gunneridae</taxon>
        <taxon>Pentapetalae</taxon>
        <taxon>rosids</taxon>
        <taxon>fabids</taxon>
        <taxon>Fabales</taxon>
        <taxon>Fabaceae</taxon>
        <taxon>Cercidoideae</taxon>
        <taxon>Cercideae</taxon>
        <taxon>Bauhiniinae</taxon>
        <taxon>Bauhinia</taxon>
    </lineage>
</organism>
<sequence length="510" mass="55592">MESLVPDLVATERWDAEEETTSATDILGSVGVTFPLGYREYDDLRSDDVPTPDDLSQASWISSEVRETDTWLNKDVIRAIRDTLCDTSNDVFGVEACPPGVGVCEDQRAMPNLCKFMERLGSEVENLQRKKRKVGEFSSVPSVIDYFSKALDSFTTTDAPSSVPGLANLDTANLSTFTPTNLSTHVGADLLASFNDPLEDHACPPLARWGTRVKTTARKDPSSPESSPIRVNVDIPTSGAGTSTEAGGTAAASGANSTLRAPPNVQRAVPPLSEGFPPLNPTALLAEFKDTRSDAMLGELGTAFYRCFGIVQVLYDRINAEQRSSVDADRLRAEKDAAEDQATVAEKKAIGLEERAISAEQKLEELKRKDAESTQLAADLRSTLLAKDQEILSLQGKVEVVESATRQSSNLAARRKIKRDQAVSSRLRVMARARSKLENVFVSACREGFENCLDQIAVFQNKFTRAELAAVTDFMKEVRDGSITESEDDDDPDLDFPVSDLDFGSDGEEM</sequence>
<gene>
    <name evidence="1" type="ORF">L6164_023606</name>
</gene>
<comment type="caution">
    <text evidence="1">The sequence shown here is derived from an EMBL/GenBank/DDBJ whole genome shotgun (WGS) entry which is preliminary data.</text>
</comment>
<proteinExistence type="predicted"/>